<feature type="compositionally biased region" description="Polar residues" evidence="1">
    <location>
        <begin position="36"/>
        <end position="46"/>
    </location>
</feature>
<gene>
    <name evidence="3" type="ORF">Rumeso_03405</name>
</gene>
<dbReference type="PROSITE" id="PS50931">
    <property type="entry name" value="HTH_LYSR"/>
    <property type="match status" value="1"/>
</dbReference>
<feature type="region of interest" description="Disordered" evidence="1">
    <location>
        <begin position="19"/>
        <end position="46"/>
    </location>
</feature>
<dbReference type="AlphaFoldDB" id="A0A017HKT5"/>
<feature type="domain" description="HTH lysR-type" evidence="2">
    <location>
        <begin position="3"/>
        <end position="26"/>
    </location>
</feature>
<feature type="compositionally biased region" description="Low complexity" evidence="1">
    <location>
        <begin position="21"/>
        <end position="30"/>
    </location>
</feature>
<keyword evidence="4" id="KW-1185">Reference proteome</keyword>
<sequence length="46" mass="4738">MSFTLHQLRNFVAVAEAGSVSRAAQAPSASARKRPVTTSGSRAPPA</sequence>
<dbReference type="InterPro" id="IPR000847">
    <property type="entry name" value="LysR_HTH_N"/>
</dbReference>
<comment type="caution">
    <text evidence="3">The sequence shown here is derived from an EMBL/GenBank/DDBJ whole genome shotgun (WGS) entry which is preliminary data.</text>
</comment>
<evidence type="ECO:0000313" key="3">
    <source>
        <dbReference type="EMBL" id="EYD75077.1"/>
    </source>
</evidence>
<evidence type="ECO:0000256" key="1">
    <source>
        <dbReference type="SAM" id="MobiDB-lite"/>
    </source>
</evidence>
<proteinExistence type="predicted"/>
<dbReference type="InterPro" id="IPR036388">
    <property type="entry name" value="WH-like_DNA-bd_sf"/>
</dbReference>
<evidence type="ECO:0000313" key="4">
    <source>
        <dbReference type="Proteomes" id="UP000019666"/>
    </source>
</evidence>
<dbReference type="HOGENOM" id="CLU_3188588_0_0_5"/>
<protein>
    <recommendedName>
        <fullName evidence="2">HTH lysR-type domain-containing protein</fullName>
    </recommendedName>
</protein>
<dbReference type="Gene3D" id="1.10.10.10">
    <property type="entry name" value="Winged helix-like DNA-binding domain superfamily/Winged helix DNA-binding domain"/>
    <property type="match status" value="1"/>
</dbReference>
<accession>A0A017HKT5</accession>
<dbReference type="EMBL" id="AOSK01000094">
    <property type="protein sequence ID" value="EYD75077.1"/>
    <property type="molecule type" value="Genomic_DNA"/>
</dbReference>
<reference evidence="3 4" key="1">
    <citation type="submission" date="2013-02" db="EMBL/GenBank/DDBJ databases">
        <authorList>
            <person name="Fiebig A."/>
            <person name="Goeker M."/>
            <person name="Klenk H.-P.P."/>
        </authorList>
    </citation>
    <scope>NUCLEOTIDE SEQUENCE [LARGE SCALE GENOMIC DNA]</scope>
    <source>
        <strain evidence="3 4">DSM 19309</strain>
    </source>
</reference>
<evidence type="ECO:0000259" key="2">
    <source>
        <dbReference type="PROSITE" id="PS50931"/>
    </source>
</evidence>
<name>A0A017HKT5_9RHOB</name>
<organism evidence="3 4">
    <name type="scientific">Rubellimicrobium mesophilum DSM 19309</name>
    <dbReference type="NCBI Taxonomy" id="442562"/>
    <lineage>
        <taxon>Bacteria</taxon>
        <taxon>Pseudomonadati</taxon>
        <taxon>Pseudomonadota</taxon>
        <taxon>Alphaproteobacteria</taxon>
        <taxon>Rhodobacterales</taxon>
        <taxon>Roseobacteraceae</taxon>
        <taxon>Rubellimicrobium</taxon>
    </lineage>
</organism>
<dbReference type="GO" id="GO:0003700">
    <property type="term" value="F:DNA-binding transcription factor activity"/>
    <property type="evidence" value="ECO:0007669"/>
    <property type="project" value="InterPro"/>
</dbReference>
<dbReference type="Proteomes" id="UP000019666">
    <property type="component" value="Unassembled WGS sequence"/>
</dbReference>
<dbReference type="RefSeq" id="WP_156362792.1">
    <property type="nucleotide sequence ID" value="NZ_KK088564.1"/>
</dbReference>